<protein>
    <submittedName>
        <fullName evidence="2">Uncharacterized protein</fullName>
    </submittedName>
</protein>
<evidence type="ECO:0000256" key="1">
    <source>
        <dbReference type="SAM" id="MobiDB-lite"/>
    </source>
</evidence>
<name>A0AAP9RIT1_CLOBU</name>
<reference evidence="2 3" key="1">
    <citation type="submission" date="2019-05" db="EMBL/GenBank/DDBJ databases">
        <authorList>
            <person name="Schori C."/>
            <person name="Ahrens C."/>
        </authorList>
    </citation>
    <scope>NUCLEOTIDE SEQUENCE [LARGE SCALE GENOMIC DNA]</scope>
    <source>
        <strain evidence="2 3">DSM 10702</strain>
    </source>
</reference>
<dbReference type="AlphaFoldDB" id="A0AAP9RIT1"/>
<evidence type="ECO:0000313" key="3">
    <source>
        <dbReference type="Proteomes" id="UP000515243"/>
    </source>
</evidence>
<dbReference type="Proteomes" id="UP000515243">
    <property type="component" value="Chromosome 2"/>
</dbReference>
<accession>A0AAP9RIT1</accession>
<feature type="region of interest" description="Disordered" evidence="1">
    <location>
        <begin position="1"/>
        <end position="35"/>
    </location>
</feature>
<dbReference type="EMBL" id="CP040627">
    <property type="protein sequence ID" value="QMW93438.1"/>
    <property type="molecule type" value="Genomic_DNA"/>
</dbReference>
<organism evidence="2 3">
    <name type="scientific">Clostridium butyricum</name>
    <dbReference type="NCBI Taxonomy" id="1492"/>
    <lineage>
        <taxon>Bacteria</taxon>
        <taxon>Bacillati</taxon>
        <taxon>Bacillota</taxon>
        <taxon>Clostridia</taxon>
        <taxon>Eubacteriales</taxon>
        <taxon>Clostridiaceae</taxon>
        <taxon>Clostridium</taxon>
    </lineage>
</organism>
<gene>
    <name evidence="2" type="ORF">FF104_20750</name>
</gene>
<sequence length="102" mass="11897">MPSKEYMKQQGVKMNDGVSINMEQPSPGTGGRHRLTQTYGRNMTDIKKQTYYDLSSRDALSFDIKDLRRIYKEQGLYTPEVRKGLMDAIKLNKELYPELFNK</sequence>
<evidence type="ECO:0000313" key="2">
    <source>
        <dbReference type="EMBL" id="QMW93438.1"/>
    </source>
</evidence>
<proteinExistence type="predicted"/>